<evidence type="ECO:0000313" key="3">
    <source>
        <dbReference type="Proteomes" id="UP001159427"/>
    </source>
</evidence>
<keyword evidence="1" id="KW-0732">Signal</keyword>
<protein>
    <submittedName>
        <fullName evidence="2">Uncharacterized protein</fullName>
    </submittedName>
</protein>
<comment type="caution">
    <text evidence="2">The sequence shown here is derived from an EMBL/GenBank/DDBJ whole genome shotgun (WGS) entry which is preliminary data.</text>
</comment>
<evidence type="ECO:0000313" key="2">
    <source>
        <dbReference type="EMBL" id="CAH3030478.1"/>
    </source>
</evidence>
<sequence>MAKAMKTLFLVLGFHIIVQYAEGKGLKWDQLRVTFGKFSIYPLTSEEATQNGWKWDGHCSDRGSNFFYGKRFVRGNDSATGLIFDCAGRLAGMQATISKPLENADIYNEPPWITTDDGHVALTAYFRNPKKICACKGKKCNKPVHNKRPIGNLLRIQMSDFRLNKKVMKLPLKEKKIVGTPWVEGTCVPAMGNSFVQNESTYITTSAKIQVTVIFSYARYSEKRYDLPKFLELCMEKPFYLHFCLQRSMKPETTPECLKNYTTVSVQHVYFVDPLKIACS</sequence>
<name>A0ABN8MQR9_9CNID</name>
<reference evidence="2 3" key="1">
    <citation type="submission" date="2022-05" db="EMBL/GenBank/DDBJ databases">
        <authorList>
            <consortium name="Genoscope - CEA"/>
            <person name="William W."/>
        </authorList>
    </citation>
    <scope>NUCLEOTIDE SEQUENCE [LARGE SCALE GENOMIC DNA]</scope>
</reference>
<feature type="chain" id="PRO_5045980325" evidence="1">
    <location>
        <begin position="24"/>
        <end position="280"/>
    </location>
</feature>
<dbReference type="Proteomes" id="UP001159427">
    <property type="component" value="Unassembled WGS sequence"/>
</dbReference>
<organism evidence="2 3">
    <name type="scientific">Porites evermanni</name>
    <dbReference type="NCBI Taxonomy" id="104178"/>
    <lineage>
        <taxon>Eukaryota</taxon>
        <taxon>Metazoa</taxon>
        <taxon>Cnidaria</taxon>
        <taxon>Anthozoa</taxon>
        <taxon>Hexacorallia</taxon>
        <taxon>Scleractinia</taxon>
        <taxon>Fungiina</taxon>
        <taxon>Poritidae</taxon>
        <taxon>Porites</taxon>
    </lineage>
</organism>
<gene>
    <name evidence="2" type="ORF">PEVE_00038037</name>
</gene>
<evidence type="ECO:0000256" key="1">
    <source>
        <dbReference type="SAM" id="SignalP"/>
    </source>
</evidence>
<dbReference type="EMBL" id="CALNXI010000637">
    <property type="protein sequence ID" value="CAH3030478.1"/>
    <property type="molecule type" value="Genomic_DNA"/>
</dbReference>
<accession>A0ABN8MQR9</accession>
<keyword evidence="3" id="KW-1185">Reference proteome</keyword>
<feature type="signal peptide" evidence="1">
    <location>
        <begin position="1"/>
        <end position="23"/>
    </location>
</feature>
<proteinExistence type="predicted"/>